<dbReference type="PIRSF" id="PIRSF039032">
    <property type="entry name" value="HigB-2"/>
    <property type="match status" value="1"/>
</dbReference>
<evidence type="ECO:0000313" key="2">
    <source>
        <dbReference type="Proteomes" id="UP001296873"/>
    </source>
</evidence>
<organism evidence="1 2">
    <name type="scientific">Rhodovibrio sodomensis</name>
    <dbReference type="NCBI Taxonomy" id="1088"/>
    <lineage>
        <taxon>Bacteria</taxon>
        <taxon>Pseudomonadati</taxon>
        <taxon>Pseudomonadota</taxon>
        <taxon>Alphaproteobacteria</taxon>
        <taxon>Rhodospirillales</taxon>
        <taxon>Rhodovibrionaceae</taxon>
        <taxon>Rhodovibrio</taxon>
    </lineage>
</organism>
<dbReference type="Proteomes" id="UP001296873">
    <property type="component" value="Unassembled WGS sequence"/>
</dbReference>
<accession>A0ABS1DBV5</accession>
<protein>
    <submittedName>
        <fullName evidence="1">Addiction module toxin RelE</fullName>
    </submittedName>
</protein>
<dbReference type="EMBL" id="NRRL01000013">
    <property type="protein sequence ID" value="MBK1667860.1"/>
    <property type="molecule type" value="Genomic_DNA"/>
</dbReference>
<evidence type="ECO:0000313" key="1">
    <source>
        <dbReference type="EMBL" id="MBK1667860.1"/>
    </source>
</evidence>
<keyword evidence="2" id="KW-1185">Reference proteome</keyword>
<reference evidence="1 2" key="1">
    <citation type="journal article" date="2020" name="Microorganisms">
        <title>Osmotic Adaptation and Compatible Solute Biosynthesis of Phototrophic Bacteria as Revealed from Genome Analyses.</title>
        <authorList>
            <person name="Imhoff J.F."/>
            <person name="Rahn T."/>
            <person name="Kunzel S."/>
            <person name="Keller A."/>
            <person name="Neulinger S.C."/>
        </authorList>
    </citation>
    <scope>NUCLEOTIDE SEQUENCE [LARGE SCALE GENOMIC DNA]</scope>
    <source>
        <strain evidence="1 2">DSM 9895</strain>
    </source>
</reference>
<proteinExistence type="predicted"/>
<dbReference type="Pfam" id="PF06296">
    <property type="entry name" value="RelE"/>
    <property type="match status" value="1"/>
</dbReference>
<comment type="caution">
    <text evidence="1">The sequence shown here is derived from an EMBL/GenBank/DDBJ whole genome shotgun (WGS) entry which is preliminary data.</text>
</comment>
<sequence length="115" mass="12486">MQTVVETSIFRRRAEKLLSAEELRTLIDFLAWNPDAGQEIQGTGGVRKVRFAAKGKGRSGGIRVIDFVAGTTIPIYALLIYGKGEQADLTGEQLRQVKALAQDIKTAGDPAGRRS</sequence>
<dbReference type="RefSeq" id="WP_200340024.1">
    <property type="nucleotide sequence ID" value="NZ_NRRL01000013.1"/>
</dbReference>
<dbReference type="InterPro" id="IPR009387">
    <property type="entry name" value="HigB-2"/>
</dbReference>
<name>A0ABS1DBV5_9PROT</name>
<gene>
    <name evidence="1" type="ORF">CKO28_07410</name>
</gene>